<gene>
    <name evidence="5 7" type="primary">rpsB</name>
    <name evidence="7" type="ORF">DAY19_10795</name>
</gene>
<sequence length="260" mass="28515">MSELNINDLLKAGAHFGHQTHKWNPKMKPYVFGERNGIYILDLAKTIPMAKKAHDFLKKTASEGKPILFVATKRQASETVKNAAASCGAYYVTNRWLGGMLTNYKTINLSIDKLRKVEKMKETGDFELLTKKERIKVGKEVEKLEKNLGGIKDMRKLPGAVVIVDPNNERIAVKEANKLGIPVVAIVDTNCNPEGVDYIVPGNDDAIKSITLFSEYFAGAISASGGKTKAAAGTKAADKALEEEILSKYENDIDLAGEEE</sequence>
<organism evidence="7 8">
    <name type="scientific">Halobacteriovorax vibrionivorans</name>
    <dbReference type="NCBI Taxonomy" id="2152716"/>
    <lineage>
        <taxon>Bacteria</taxon>
        <taxon>Pseudomonadati</taxon>
        <taxon>Bdellovibrionota</taxon>
        <taxon>Bacteriovoracia</taxon>
        <taxon>Bacteriovoracales</taxon>
        <taxon>Halobacteriovoraceae</taxon>
        <taxon>Halobacteriovorax</taxon>
    </lineage>
</organism>
<dbReference type="InterPro" id="IPR005706">
    <property type="entry name" value="Ribosomal_uS2_bac/mit/plastid"/>
</dbReference>
<dbReference type="CDD" id="cd01425">
    <property type="entry name" value="RPS2"/>
    <property type="match status" value="1"/>
</dbReference>
<dbReference type="InterPro" id="IPR023591">
    <property type="entry name" value="Ribosomal_uS2_flav_dom_sf"/>
</dbReference>
<dbReference type="RefSeq" id="WP_115362264.1">
    <property type="nucleotide sequence ID" value="NZ_QDKL01000002.1"/>
</dbReference>
<dbReference type="NCBIfam" id="TIGR01011">
    <property type="entry name" value="rpsB_bact"/>
    <property type="match status" value="1"/>
</dbReference>
<dbReference type="Proteomes" id="UP000443582">
    <property type="component" value="Unassembled WGS sequence"/>
</dbReference>
<dbReference type="PROSITE" id="PS00963">
    <property type="entry name" value="RIBOSOMAL_S2_2"/>
    <property type="match status" value="1"/>
</dbReference>
<reference evidence="8" key="1">
    <citation type="journal article" date="2019" name="Int. J. Syst. Evol. Microbiol.">
        <title>Halobacteriovorax valvorus sp. nov., a novel prokaryotic predator isolated from coastal seawater of China.</title>
        <authorList>
            <person name="Chen M.-X."/>
        </authorList>
    </citation>
    <scope>NUCLEOTIDE SEQUENCE [LARGE SCALE GENOMIC DNA]</scope>
    <source>
        <strain evidence="8">BL9</strain>
    </source>
</reference>
<evidence type="ECO:0000313" key="8">
    <source>
        <dbReference type="Proteomes" id="UP000443582"/>
    </source>
</evidence>
<dbReference type="Pfam" id="PF00318">
    <property type="entry name" value="Ribosomal_S2"/>
    <property type="match status" value="1"/>
</dbReference>
<dbReference type="SUPFAM" id="SSF52313">
    <property type="entry name" value="Ribosomal protein S2"/>
    <property type="match status" value="1"/>
</dbReference>
<keyword evidence="8" id="KW-1185">Reference proteome</keyword>
<dbReference type="InterPro" id="IPR001865">
    <property type="entry name" value="Ribosomal_uS2"/>
</dbReference>
<protein>
    <recommendedName>
        <fullName evidence="4 5">Small ribosomal subunit protein uS2</fullName>
    </recommendedName>
</protein>
<comment type="caution">
    <text evidence="7">The sequence shown here is derived from an EMBL/GenBank/DDBJ whole genome shotgun (WGS) entry which is preliminary data.</text>
</comment>
<accession>A0ABY0IGT4</accession>
<evidence type="ECO:0000256" key="6">
    <source>
        <dbReference type="RuleBase" id="RU003631"/>
    </source>
</evidence>
<name>A0ABY0IGT4_9BACT</name>
<proteinExistence type="inferred from homology"/>
<evidence type="ECO:0000313" key="7">
    <source>
        <dbReference type="EMBL" id="RZF22161.1"/>
    </source>
</evidence>
<evidence type="ECO:0000256" key="2">
    <source>
        <dbReference type="ARBA" id="ARBA00022980"/>
    </source>
</evidence>
<dbReference type="PANTHER" id="PTHR12534">
    <property type="entry name" value="30S RIBOSOMAL PROTEIN S2 PROKARYOTIC AND ORGANELLAR"/>
    <property type="match status" value="1"/>
</dbReference>
<dbReference type="EMBL" id="QDKL01000002">
    <property type="protein sequence ID" value="RZF22161.1"/>
    <property type="molecule type" value="Genomic_DNA"/>
</dbReference>
<dbReference type="GO" id="GO:0005840">
    <property type="term" value="C:ribosome"/>
    <property type="evidence" value="ECO:0007669"/>
    <property type="project" value="UniProtKB-KW"/>
</dbReference>
<dbReference type="Gene3D" id="1.10.287.610">
    <property type="entry name" value="Helix hairpin bin"/>
    <property type="match status" value="1"/>
</dbReference>
<dbReference type="Gene3D" id="3.40.50.10490">
    <property type="entry name" value="Glucose-6-phosphate isomerase like protein, domain 1"/>
    <property type="match status" value="1"/>
</dbReference>
<comment type="similarity">
    <text evidence="1 5 6">Belongs to the universal ribosomal protein uS2 family.</text>
</comment>
<keyword evidence="3 5" id="KW-0687">Ribonucleoprotein</keyword>
<evidence type="ECO:0000256" key="3">
    <source>
        <dbReference type="ARBA" id="ARBA00023274"/>
    </source>
</evidence>
<evidence type="ECO:0000256" key="5">
    <source>
        <dbReference type="HAMAP-Rule" id="MF_00291"/>
    </source>
</evidence>
<dbReference type="PROSITE" id="PS00962">
    <property type="entry name" value="RIBOSOMAL_S2_1"/>
    <property type="match status" value="1"/>
</dbReference>
<dbReference type="HAMAP" id="MF_00291_B">
    <property type="entry name" value="Ribosomal_uS2_B"/>
    <property type="match status" value="1"/>
</dbReference>
<evidence type="ECO:0000256" key="1">
    <source>
        <dbReference type="ARBA" id="ARBA00006242"/>
    </source>
</evidence>
<dbReference type="InterPro" id="IPR018130">
    <property type="entry name" value="Ribosomal_uS2_CS"/>
</dbReference>
<dbReference type="PANTHER" id="PTHR12534:SF0">
    <property type="entry name" value="SMALL RIBOSOMAL SUBUNIT PROTEIN US2M"/>
    <property type="match status" value="1"/>
</dbReference>
<evidence type="ECO:0000256" key="4">
    <source>
        <dbReference type="ARBA" id="ARBA00035256"/>
    </source>
</evidence>
<dbReference type="PRINTS" id="PR00395">
    <property type="entry name" value="RIBOSOMALS2"/>
</dbReference>
<keyword evidence="2 5" id="KW-0689">Ribosomal protein</keyword>